<comment type="similarity">
    <text evidence="2">Belongs to the oxygen-dependent FAD-linked oxidoreductase family.</text>
</comment>
<evidence type="ECO:0000256" key="2">
    <source>
        <dbReference type="ARBA" id="ARBA00005466"/>
    </source>
</evidence>
<dbReference type="Pfam" id="PF01565">
    <property type="entry name" value="FAD_binding_4"/>
    <property type="match status" value="1"/>
</dbReference>
<dbReference type="InterPro" id="IPR016166">
    <property type="entry name" value="FAD-bd_PCMH"/>
</dbReference>
<dbReference type="Gene3D" id="3.30.43.10">
    <property type="entry name" value="Uridine Diphospho-n-acetylenolpyruvylglucosamine Reductase, domain 2"/>
    <property type="match status" value="1"/>
</dbReference>
<dbReference type="Gene3D" id="3.30.465.10">
    <property type="match status" value="1"/>
</dbReference>
<dbReference type="InterPro" id="IPR006094">
    <property type="entry name" value="Oxid_FAD_bind_N"/>
</dbReference>
<dbReference type="InterPro" id="IPR006093">
    <property type="entry name" value="Oxy_OxRdtase_FAD_BS"/>
</dbReference>
<name>A0A0C2CWC7_9BACT</name>
<dbReference type="InterPro" id="IPR050432">
    <property type="entry name" value="FAD-linked_Oxidoreductases_BP"/>
</dbReference>
<sequence>MVPGRGGEYRGLDTGVMEFADDFGHIVHLQPRAVERPRDAADIVRVLEHAKRERINVAARGRGHSVFGQCQVDDGIVLDMSGLAGIEVNGDTARVGAGVSWGDVLRATVPLGLAPPVLTDYVGLSVGGTLSVGGIGATSFRFGAQTDQVRAMTVVTGTGEIVECSATRERGLFDAVRAGLGQIGIVTRVDLPLIAVPEQVRHYRIPYPTIDELLSALERFVAERKFDQLSGVGVIDPDGHWTYHIDAVFEGVGEGLGKAGLDVAGVDITPASYLEYGTRLDAAIEQWRTAGLFDAPHPWLDVFVPGPALRGFARTVVRSLGPRDLGTDGAMILIYPIAESSTPLLPIQAGRGYLFDVLRCNVGASSERVDELLRDNRSLYEAAMQVGGTLYPISAVCMSTQDWQRHFGSQWGPLQRAKQQFDPHGIIGSNYRAPWPRS</sequence>
<evidence type="ECO:0000259" key="6">
    <source>
        <dbReference type="PROSITE" id="PS51387"/>
    </source>
</evidence>
<evidence type="ECO:0000256" key="4">
    <source>
        <dbReference type="ARBA" id="ARBA00022827"/>
    </source>
</evidence>
<proteinExistence type="inferred from homology"/>
<dbReference type="Pfam" id="PF09265">
    <property type="entry name" value="Cytokin-bind"/>
    <property type="match status" value="1"/>
</dbReference>
<feature type="domain" description="FAD-binding PCMH-type" evidence="6">
    <location>
        <begin position="27"/>
        <end position="196"/>
    </location>
</feature>
<dbReference type="EMBL" id="JMCC02000084">
    <property type="protein sequence ID" value="KIG13925.1"/>
    <property type="molecule type" value="Genomic_DNA"/>
</dbReference>
<dbReference type="SUPFAM" id="SSF55103">
    <property type="entry name" value="FAD-linked oxidases, C-terminal domain"/>
    <property type="match status" value="1"/>
</dbReference>
<evidence type="ECO:0000256" key="1">
    <source>
        <dbReference type="ARBA" id="ARBA00001974"/>
    </source>
</evidence>
<dbReference type="InterPro" id="IPR016164">
    <property type="entry name" value="FAD-linked_Oxase-like_C"/>
</dbReference>
<dbReference type="GO" id="GO:0071949">
    <property type="term" value="F:FAD binding"/>
    <property type="evidence" value="ECO:0007669"/>
    <property type="project" value="InterPro"/>
</dbReference>
<keyword evidence="3" id="KW-0285">Flavoprotein</keyword>
<dbReference type="Proteomes" id="UP000031599">
    <property type="component" value="Unassembled WGS sequence"/>
</dbReference>
<dbReference type="AlphaFoldDB" id="A0A0C2CWC7"/>
<dbReference type="GO" id="GO:0009690">
    <property type="term" value="P:cytokinin metabolic process"/>
    <property type="evidence" value="ECO:0007669"/>
    <property type="project" value="InterPro"/>
</dbReference>
<dbReference type="PANTHER" id="PTHR13878:SF53">
    <property type="entry name" value="CYTOKININ DEHYDROGENASE 6"/>
    <property type="match status" value="1"/>
</dbReference>
<keyword evidence="5" id="KW-0560">Oxidoreductase</keyword>
<dbReference type="InterPro" id="IPR016167">
    <property type="entry name" value="FAD-bd_PCMH_sub1"/>
</dbReference>
<dbReference type="PANTHER" id="PTHR13878">
    <property type="entry name" value="GULONOLACTONE OXIDASE"/>
    <property type="match status" value="1"/>
</dbReference>
<evidence type="ECO:0000256" key="3">
    <source>
        <dbReference type="ARBA" id="ARBA00022630"/>
    </source>
</evidence>
<organism evidence="7 8">
    <name type="scientific">Enhygromyxa salina</name>
    <dbReference type="NCBI Taxonomy" id="215803"/>
    <lineage>
        <taxon>Bacteria</taxon>
        <taxon>Pseudomonadati</taxon>
        <taxon>Myxococcota</taxon>
        <taxon>Polyangia</taxon>
        <taxon>Nannocystales</taxon>
        <taxon>Nannocystaceae</taxon>
        <taxon>Enhygromyxa</taxon>
    </lineage>
</organism>
<dbReference type="InterPro" id="IPR016169">
    <property type="entry name" value="FAD-bd_PCMH_sub2"/>
</dbReference>
<dbReference type="GO" id="GO:0019139">
    <property type="term" value="F:cytokinin dehydrogenase activity"/>
    <property type="evidence" value="ECO:0007669"/>
    <property type="project" value="InterPro"/>
</dbReference>
<evidence type="ECO:0000256" key="5">
    <source>
        <dbReference type="ARBA" id="ARBA00023002"/>
    </source>
</evidence>
<dbReference type="InterPro" id="IPR015345">
    <property type="entry name" value="Cytokinin_DH_FAD/cytokin-bd"/>
</dbReference>
<dbReference type="Gene3D" id="3.40.462.10">
    <property type="entry name" value="FAD-linked oxidases, C-terminal domain"/>
    <property type="match status" value="1"/>
</dbReference>
<dbReference type="PROSITE" id="PS51387">
    <property type="entry name" value="FAD_PCMH"/>
    <property type="match status" value="1"/>
</dbReference>
<evidence type="ECO:0000313" key="8">
    <source>
        <dbReference type="Proteomes" id="UP000031599"/>
    </source>
</evidence>
<dbReference type="InterPro" id="IPR036318">
    <property type="entry name" value="FAD-bd_PCMH-like_sf"/>
</dbReference>
<keyword evidence="4" id="KW-0274">FAD</keyword>
<reference evidence="7 8" key="1">
    <citation type="submission" date="2014-12" db="EMBL/GenBank/DDBJ databases">
        <title>Genome assembly of Enhygromyxa salina DSM 15201.</title>
        <authorList>
            <person name="Sharma G."/>
            <person name="Subramanian S."/>
        </authorList>
    </citation>
    <scope>NUCLEOTIDE SEQUENCE [LARGE SCALE GENOMIC DNA]</scope>
    <source>
        <strain evidence="7 8">DSM 15201</strain>
    </source>
</reference>
<comment type="cofactor">
    <cofactor evidence="1">
        <name>FAD</name>
        <dbReference type="ChEBI" id="CHEBI:57692"/>
    </cofactor>
</comment>
<gene>
    <name evidence="7" type="ORF">DB30_07420</name>
</gene>
<accession>A0A0C2CWC7</accession>
<protein>
    <submittedName>
        <fullName evidence="7">Putative oxidoreductase</fullName>
    </submittedName>
</protein>
<dbReference type="SUPFAM" id="SSF56176">
    <property type="entry name" value="FAD-binding/transporter-associated domain-like"/>
    <property type="match status" value="1"/>
</dbReference>
<evidence type="ECO:0000313" key="7">
    <source>
        <dbReference type="EMBL" id="KIG13925.1"/>
    </source>
</evidence>
<dbReference type="InterPro" id="IPR016170">
    <property type="entry name" value="Cytok_DH_C_sf"/>
</dbReference>
<comment type="caution">
    <text evidence="7">The sequence shown here is derived from an EMBL/GenBank/DDBJ whole genome shotgun (WGS) entry which is preliminary data.</text>
</comment>
<dbReference type="PROSITE" id="PS00862">
    <property type="entry name" value="OX2_COVAL_FAD"/>
    <property type="match status" value="1"/>
</dbReference>